<dbReference type="InterPro" id="IPR050297">
    <property type="entry name" value="LipidA_mod_glycosyltrf_83"/>
</dbReference>
<feature type="transmembrane region" description="Helical" evidence="8">
    <location>
        <begin position="370"/>
        <end position="392"/>
    </location>
</feature>
<dbReference type="EC" id="2.4.-.-" evidence="11"/>
<keyword evidence="4 11" id="KW-0808">Transferase</keyword>
<organism evidence="11 12">
    <name type="scientific">Aminithiophilus ramosus</name>
    <dbReference type="NCBI Taxonomy" id="3029084"/>
    <lineage>
        <taxon>Bacteria</taxon>
        <taxon>Thermotogati</taxon>
        <taxon>Synergistota</taxon>
        <taxon>Synergistia</taxon>
        <taxon>Synergistales</taxon>
        <taxon>Aminithiophilaceae</taxon>
        <taxon>Aminithiophilus</taxon>
    </lineage>
</organism>
<keyword evidence="3 11" id="KW-0328">Glycosyltransferase</keyword>
<feature type="transmembrane region" description="Helical" evidence="8">
    <location>
        <begin position="291"/>
        <end position="308"/>
    </location>
</feature>
<evidence type="ECO:0000256" key="1">
    <source>
        <dbReference type="ARBA" id="ARBA00004651"/>
    </source>
</evidence>
<feature type="transmembrane region" description="Helical" evidence="8">
    <location>
        <begin position="253"/>
        <end position="279"/>
    </location>
</feature>
<evidence type="ECO:0000259" key="10">
    <source>
        <dbReference type="Pfam" id="PF18583"/>
    </source>
</evidence>
<gene>
    <name evidence="11" type="ORF">KAR29_10425</name>
</gene>
<dbReference type="GO" id="GO:0005886">
    <property type="term" value="C:plasma membrane"/>
    <property type="evidence" value="ECO:0007669"/>
    <property type="project" value="UniProtKB-SubCell"/>
</dbReference>
<evidence type="ECO:0000256" key="7">
    <source>
        <dbReference type="ARBA" id="ARBA00023136"/>
    </source>
</evidence>
<feature type="transmembrane region" description="Helical" evidence="8">
    <location>
        <begin position="86"/>
        <end position="102"/>
    </location>
</feature>
<dbReference type="GO" id="GO:0009103">
    <property type="term" value="P:lipopolysaccharide biosynthetic process"/>
    <property type="evidence" value="ECO:0007669"/>
    <property type="project" value="TreeGrafter"/>
</dbReference>
<feature type="transmembrane region" description="Helical" evidence="8">
    <location>
        <begin position="114"/>
        <end position="133"/>
    </location>
</feature>
<feature type="transmembrane region" description="Helical" evidence="8">
    <location>
        <begin position="203"/>
        <end position="221"/>
    </location>
</feature>
<dbReference type="EMBL" id="CP072943">
    <property type="protein sequence ID" value="QTX31752.1"/>
    <property type="molecule type" value="Genomic_DNA"/>
</dbReference>
<feature type="transmembrane region" description="Helical" evidence="8">
    <location>
        <begin position="404"/>
        <end position="425"/>
    </location>
</feature>
<dbReference type="Proteomes" id="UP000671879">
    <property type="component" value="Chromosome"/>
</dbReference>
<dbReference type="RefSeq" id="WP_274372932.1">
    <property type="nucleotide sequence ID" value="NZ_CP072943.1"/>
</dbReference>
<keyword evidence="6 8" id="KW-1133">Transmembrane helix</keyword>
<dbReference type="Pfam" id="PF13231">
    <property type="entry name" value="PMT_2"/>
    <property type="match status" value="1"/>
</dbReference>
<feature type="transmembrane region" description="Helical" evidence="8">
    <location>
        <begin position="161"/>
        <end position="191"/>
    </location>
</feature>
<feature type="domain" description="Aminoarabinose transferase C-terminal" evidence="10">
    <location>
        <begin position="434"/>
        <end position="535"/>
    </location>
</feature>
<evidence type="ECO:0000256" key="6">
    <source>
        <dbReference type="ARBA" id="ARBA00022989"/>
    </source>
</evidence>
<feature type="domain" description="Glycosyltransferase RgtA/B/C/D-like" evidence="9">
    <location>
        <begin position="62"/>
        <end position="219"/>
    </location>
</feature>
<dbReference type="AlphaFoldDB" id="A0A9Q7EZ20"/>
<proteinExistence type="predicted"/>
<evidence type="ECO:0000256" key="2">
    <source>
        <dbReference type="ARBA" id="ARBA00022475"/>
    </source>
</evidence>
<dbReference type="InterPro" id="IPR040845">
    <property type="entry name" value="Arnt_C"/>
</dbReference>
<dbReference type="Pfam" id="PF18583">
    <property type="entry name" value="Arnt_C"/>
    <property type="match status" value="1"/>
</dbReference>
<feature type="transmembrane region" description="Helical" evidence="8">
    <location>
        <begin position="342"/>
        <end position="364"/>
    </location>
</feature>
<evidence type="ECO:0000313" key="12">
    <source>
        <dbReference type="Proteomes" id="UP000671879"/>
    </source>
</evidence>
<sequence>MRADRTRGLLLGLLLVCAYFFLLGSHGLLEPDEGRYSEIPREMRLSGDFITPRLNGVAYFEKPILHYWLTGSAQALFGENEFSSRFWPALLALGAVAATGLLGRKLYGGRTGLLGALVLATSLLHFAVGQLNITDMPLSFFVTVALVTFKFAEEGDRRLLLLFYAAMALATLTKGLIGIVLPGAVLLAYIVLTRRWSLVVRSLYLPGILLFFALLLPWFVAVCRANGDFFHFFFVREHFLRYTTAIHDRHEPFWYFFPILLLGLFPWTGLLPSALARAFPGRGRKASTDDLYLLLWAIVILLFFSASGSKLVPYIVPVLPPLALLIGRELDRAFSGKGFPKLALAASTLFPGLLAPAFLVYPFIQDRHPLSLLLFPGLALGLIPLTGLALAWRFQLRGRGQRAAAAFCLMGLLLLPAYRGLFIAYGEIKSRRPLAEAIAARLDRDDVVAQYGTYEQALPFYLKRLNVVIAYRGELAFGIDRDAPSWFLDEGGLLPLLEGDRRVFLVVKRDLYETLREKTGGLFTLAEWDNTLVVVNRPLEVNE</sequence>
<comment type="subcellular location">
    <subcellularLocation>
        <location evidence="1">Cell membrane</location>
        <topology evidence="1">Multi-pass membrane protein</topology>
    </subcellularLocation>
</comment>
<dbReference type="GO" id="GO:0010041">
    <property type="term" value="P:response to iron(III) ion"/>
    <property type="evidence" value="ECO:0007669"/>
    <property type="project" value="TreeGrafter"/>
</dbReference>
<accession>A0A9Q7EZ20</accession>
<dbReference type="InterPro" id="IPR038731">
    <property type="entry name" value="RgtA/B/C-like"/>
</dbReference>
<dbReference type="KEGG" id="aram:KAR29_10425"/>
<evidence type="ECO:0000256" key="3">
    <source>
        <dbReference type="ARBA" id="ARBA00022676"/>
    </source>
</evidence>
<keyword evidence="12" id="KW-1185">Reference proteome</keyword>
<keyword evidence="5 8" id="KW-0812">Transmembrane</keyword>
<dbReference type="PANTHER" id="PTHR33908">
    <property type="entry name" value="MANNOSYLTRANSFERASE YKCB-RELATED"/>
    <property type="match status" value="1"/>
</dbReference>
<evidence type="ECO:0000256" key="8">
    <source>
        <dbReference type="SAM" id="Phobius"/>
    </source>
</evidence>
<evidence type="ECO:0000259" key="9">
    <source>
        <dbReference type="Pfam" id="PF13231"/>
    </source>
</evidence>
<keyword evidence="7 8" id="KW-0472">Membrane</keyword>
<dbReference type="GO" id="GO:0016763">
    <property type="term" value="F:pentosyltransferase activity"/>
    <property type="evidence" value="ECO:0007669"/>
    <property type="project" value="TreeGrafter"/>
</dbReference>
<dbReference type="PANTHER" id="PTHR33908:SF3">
    <property type="entry name" value="UNDECAPRENYL PHOSPHATE-ALPHA-4-AMINO-4-DEOXY-L-ARABINOSE ARABINOSYL TRANSFERASE"/>
    <property type="match status" value="1"/>
</dbReference>
<name>A0A9Q7EZ20_9BACT</name>
<protein>
    <submittedName>
        <fullName evidence="11">Glycosyltransferase family 39 protein</fullName>
        <ecNumber evidence="11">2.4.-.-</ecNumber>
    </submittedName>
</protein>
<reference evidence="12" key="1">
    <citation type="submission" date="2021-04" db="EMBL/GenBank/DDBJ databases">
        <title>A novel Synergistetes isolate from a pyrite-forming mixed culture.</title>
        <authorList>
            <person name="Bunk B."/>
            <person name="Sproer C."/>
            <person name="Spring S."/>
            <person name="Pester M."/>
        </authorList>
    </citation>
    <scope>NUCLEOTIDE SEQUENCE [LARGE SCALE GENOMIC DNA]</scope>
    <source>
        <strain evidence="12">J.5.4.2-T.3.5.2</strain>
    </source>
</reference>
<evidence type="ECO:0000313" key="11">
    <source>
        <dbReference type="EMBL" id="QTX31752.1"/>
    </source>
</evidence>
<evidence type="ECO:0000256" key="5">
    <source>
        <dbReference type="ARBA" id="ARBA00022692"/>
    </source>
</evidence>
<evidence type="ECO:0000256" key="4">
    <source>
        <dbReference type="ARBA" id="ARBA00022679"/>
    </source>
</evidence>
<keyword evidence="2" id="KW-1003">Cell membrane</keyword>